<evidence type="ECO:0000256" key="2">
    <source>
        <dbReference type="SAM" id="Phobius"/>
    </source>
</evidence>
<feature type="transmembrane region" description="Helical" evidence="2">
    <location>
        <begin position="176"/>
        <end position="201"/>
    </location>
</feature>
<keyword evidence="2" id="KW-0812">Transmembrane</keyword>
<dbReference type="STRING" id="114155.A0A4Q9PNR8"/>
<gene>
    <name evidence="3" type="ORF">BD310DRAFT_855831</name>
</gene>
<dbReference type="EMBL" id="ML145160">
    <property type="protein sequence ID" value="TBU55933.1"/>
    <property type="molecule type" value="Genomic_DNA"/>
</dbReference>
<feature type="compositionally biased region" description="Low complexity" evidence="1">
    <location>
        <begin position="138"/>
        <end position="148"/>
    </location>
</feature>
<evidence type="ECO:0000313" key="4">
    <source>
        <dbReference type="Proteomes" id="UP000292082"/>
    </source>
</evidence>
<name>A0A4Q9PNR8_9APHY</name>
<protein>
    <submittedName>
        <fullName evidence="3">Uncharacterized protein</fullName>
    </submittedName>
</protein>
<feature type="region of interest" description="Disordered" evidence="1">
    <location>
        <begin position="138"/>
        <end position="165"/>
    </location>
</feature>
<evidence type="ECO:0000313" key="3">
    <source>
        <dbReference type="EMBL" id="TBU55933.1"/>
    </source>
</evidence>
<accession>A0A4Q9PNR8</accession>
<sequence length="308" mass="33853">MSPSPRRRGLPVVVDDTDPELKYMGDWSRQTPSPGQLNNTVTGTVENGASVSFTFKGTSIKVYGQQIPNDTQNSTYMFNGQSFTYFMKDAIHQQHHQVQFFSSPTIGDGEHTIYIINHGDSLLIDYLEVVIDGTIVSSSPSPHTTHTSAKPTMPSRAAPSSAPQQVLTSTHSASGAIVAAFVVLGVFMFSLLLGIAVYIFWRWRCKQLSSSAFVTPFQSAGSTTDVSSYRLKKSGLLDRDPFRSNREQPPVYGYSAQEMPNTIFAYDDGEHEFDVPRSVLLSALKRVPQPQRVSIASTPVLITTLPIP</sequence>
<keyword evidence="2" id="KW-0472">Membrane</keyword>
<keyword evidence="4" id="KW-1185">Reference proteome</keyword>
<dbReference type="AlphaFoldDB" id="A0A4Q9PNR8"/>
<proteinExistence type="predicted"/>
<dbReference type="Proteomes" id="UP000292082">
    <property type="component" value="Unassembled WGS sequence"/>
</dbReference>
<dbReference type="Gene3D" id="2.60.120.260">
    <property type="entry name" value="Galactose-binding domain-like"/>
    <property type="match status" value="1"/>
</dbReference>
<keyword evidence="2" id="KW-1133">Transmembrane helix</keyword>
<reference evidence="3 4" key="1">
    <citation type="submission" date="2019-01" db="EMBL/GenBank/DDBJ databases">
        <title>Draft genome sequences of three monokaryotic isolates of the white-rot basidiomycete fungus Dichomitus squalens.</title>
        <authorList>
            <consortium name="DOE Joint Genome Institute"/>
            <person name="Lopez S.C."/>
            <person name="Andreopoulos B."/>
            <person name="Pangilinan J."/>
            <person name="Lipzen A."/>
            <person name="Riley R."/>
            <person name="Ahrendt S."/>
            <person name="Ng V."/>
            <person name="Barry K."/>
            <person name="Daum C."/>
            <person name="Grigoriev I.V."/>
            <person name="Hilden K.S."/>
            <person name="Makela M.R."/>
            <person name="de Vries R.P."/>
        </authorList>
    </citation>
    <scope>NUCLEOTIDE SEQUENCE [LARGE SCALE GENOMIC DNA]</scope>
    <source>
        <strain evidence="3 4">CBS 464.89</strain>
    </source>
</reference>
<evidence type="ECO:0000256" key="1">
    <source>
        <dbReference type="SAM" id="MobiDB-lite"/>
    </source>
</evidence>
<organism evidence="3 4">
    <name type="scientific">Dichomitus squalens</name>
    <dbReference type="NCBI Taxonomy" id="114155"/>
    <lineage>
        <taxon>Eukaryota</taxon>
        <taxon>Fungi</taxon>
        <taxon>Dikarya</taxon>
        <taxon>Basidiomycota</taxon>
        <taxon>Agaricomycotina</taxon>
        <taxon>Agaricomycetes</taxon>
        <taxon>Polyporales</taxon>
        <taxon>Polyporaceae</taxon>
        <taxon>Dichomitus</taxon>
    </lineage>
</organism>